<dbReference type="PaxDb" id="8022-A0A060XN33"/>
<dbReference type="PANTHER" id="PTHR16484:SF4">
    <property type="entry name" value="PARTITIONING DEFECTIVE 3 HOMOLOG B"/>
    <property type="match status" value="1"/>
</dbReference>
<reference evidence="2" key="2">
    <citation type="submission" date="2014-03" db="EMBL/GenBank/DDBJ databases">
        <authorList>
            <person name="Genoscope - CEA"/>
        </authorList>
    </citation>
    <scope>NUCLEOTIDE SEQUENCE</scope>
</reference>
<dbReference type="GO" id="GO:0007155">
    <property type="term" value="P:cell adhesion"/>
    <property type="evidence" value="ECO:0007669"/>
    <property type="project" value="TreeGrafter"/>
</dbReference>
<sequence>MKGEVNLHPEICICRYLCSCYHFLRLTNTNSLSLDCVLSLQPPDRDSGELSGEQGPLGIHVVPYCSLLSCLTLGLHIKSIEANSRSMREGLFREDECIVQISGTELMDKTFAQSQEVFRQAMYGRLQPGDRILEVNGVDLMDRSQEELVAMLRSTKQCVSVVVARQEEIFLPRELKREEASPMVLEDGREQLMFEVLLNDTGSAGLGISLKGNKSREKDEDLGIFIKSIIRGGAAFKVQKQE</sequence>
<dbReference type="Proteomes" id="UP000193380">
    <property type="component" value="Unassembled WGS sequence"/>
</dbReference>
<dbReference type="GO" id="GO:0051660">
    <property type="term" value="P:establishment of centrosome localization"/>
    <property type="evidence" value="ECO:0007669"/>
    <property type="project" value="TreeGrafter"/>
</dbReference>
<dbReference type="EMBL" id="FR905308">
    <property type="protein sequence ID" value="CDQ78270.1"/>
    <property type="molecule type" value="Genomic_DNA"/>
</dbReference>
<evidence type="ECO:0000313" key="3">
    <source>
        <dbReference type="Proteomes" id="UP000193380"/>
    </source>
</evidence>
<evidence type="ECO:0000259" key="1">
    <source>
        <dbReference type="PROSITE" id="PS50106"/>
    </source>
</evidence>
<name>A0A060XN33_ONCMY</name>
<dbReference type="PROSITE" id="PS50106">
    <property type="entry name" value="PDZ"/>
    <property type="match status" value="2"/>
</dbReference>
<dbReference type="SMART" id="SM00228">
    <property type="entry name" value="PDZ"/>
    <property type="match status" value="1"/>
</dbReference>
<dbReference type="Pfam" id="PF00595">
    <property type="entry name" value="PDZ"/>
    <property type="match status" value="1"/>
</dbReference>
<protein>
    <recommendedName>
        <fullName evidence="1">PDZ domain-containing protein</fullName>
    </recommendedName>
</protein>
<dbReference type="InterPro" id="IPR001478">
    <property type="entry name" value="PDZ"/>
</dbReference>
<evidence type="ECO:0000313" key="2">
    <source>
        <dbReference type="EMBL" id="CDQ78270.1"/>
    </source>
</evidence>
<dbReference type="PANTHER" id="PTHR16484">
    <property type="entry name" value="PARTITIONING DEFECTIVE 3 RELATED"/>
    <property type="match status" value="1"/>
</dbReference>
<dbReference type="GO" id="GO:0035091">
    <property type="term" value="F:phosphatidylinositol binding"/>
    <property type="evidence" value="ECO:0007669"/>
    <property type="project" value="TreeGrafter"/>
</dbReference>
<dbReference type="GO" id="GO:0005912">
    <property type="term" value="C:adherens junction"/>
    <property type="evidence" value="ECO:0007669"/>
    <property type="project" value="TreeGrafter"/>
</dbReference>
<dbReference type="GO" id="GO:0005938">
    <property type="term" value="C:cell cortex"/>
    <property type="evidence" value="ECO:0007669"/>
    <property type="project" value="TreeGrafter"/>
</dbReference>
<dbReference type="GO" id="GO:0043296">
    <property type="term" value="C:apical junction complex"/>
    <property type="evidence" value="ECO:0007669"/>
    <property type="project" value="TreeGrafter"/>
</dbReference>
<dbReference type="Gene3D" id="2.30.42.10">
    <property type="match status" value="2"/>
</dbReference>
<dbReference type="SUPFAM" id="SSF50156">
    <property type="entry name" value="PDZ domain-like"/>
    <property type="match status" value="3"/>
</dbReference>
<feature type="domain" description="PDZ" evidence="1">
    <location>
        <begin position="124"/>
        <end position="167"/>
    </location>
</feature>
<organism evidence="2 3">
    <name type="scientific">Oncorhynchus mykiss</name>
    <name type="common">Rainbow trout</name>
    <name type="synonym">Salmo gairdneri</name>
    <dbReference type="NCBI Taxonomy" id="8022"/>
    <lineage>
        <taxon>Eukaryota</taxon>
        <taxon>Metazoa</taxon>
        <taxon>Chordata</taxon>
        <taxon>Craniata</taxon>
        <taxon>Vertebrata</taxon>
        <taxon>Euteleostomi</taxon>
        <taxon>Actinopterygii</taxon>
        <taxon>Neopterygii</taxon>
        <taxon>Teleostei</taxon>
        <taxon>Protacanthopterygii</taxon>
        <taxon>Salmoniformes</taxon>
        <taxon>Salmonidae</taxon>
        <taxon>Salmoninae</taxon>
        <taxon>Oncorhynchus</taxon>
    </lineage>
</organism>
<dbReference type="GO" id="GO:0016324">
    <property type="term" value="C:apical plasma membrane"/>
    <property type="evidence" value="ECO:0007669"/>
    <property type="project" value="TreeGrafter"/>
</dbReference>
<dbReference type="STRING" id="8022.A0A060XN33"/>
<dbReference type="InterPro" id="IPR036034">
    <property type="entry name" value="PDZ_sf"/>
</dbReference>
<reference evidence="2" key="1">
    <citation type="journal article" date="2014" name="Nat. Commun.">
        <title>The rainbow trout genome provides novel insights into evolution after whole-genome duplication in vertebrates.</title>
        <authorList>
            <person name="Berthelot C."/>
            <person name="Brunet F."/>
            <person name="Chalopin D."/>
            <person name="Juanchich A."/>
            <person name="Bernard M."/>
            <person name="Noel B."/>
            <person name="Bento P."/>
            <person name="Da Silva C."/>
            <person name="Labadie K."/>
            <person name="Alberti A."/>
            <person name="Aury J.M."/>
            <person name="Louis A."/>
            <person name="Dehais P."/>
            <person name="Bardou P."/>
            <person name="Montfort J."/>
            <person name="Klopp C."/>
            <person name="Cabau C."/>
            <person name="Gaspin C."/>
            <person name="Thorgaard G.H."/>
            <person name="Boussaha M."/>
            <person name="Quillet E."/>
            <person name="Guyomard R."/>
            <person name="Galiana D."/>
            <person name="Bobe J."/>
            <person name="Volff J.N."/>
            <person name="Genet C."/>
            <person name="Wincker P."/>
            <person name="Jaillon O."/>
            <person name="Roest Crollius H."/>
            <person name="Guiguen Y."/>
        </authorList>
    </citation>
    <scope>NUCLEOTIDE SEQUENCE [LARGE SCALE GENOMIC DNA]</scope>
</reference>
<feature type="domain" description="PDZ" evidence="1">
    <location>
        <begin position="195"/>
        <end position="242"/>
    </location>
</feature>
<dbReference type="GO" id="GO:0000226">
    <property type="term" value="P:microtubule cytoskeleton organization"/>
    <property type="evidence" value="ECO:0007669"/>
    <property type="project" value="TreeGrafter"/>
</dbReference>
<dbReference type="InterPro" id="IPR052213">
    <property type="entry name" value="PAR3"/>
</dbReference>
<accession>A0A060XN33</accession>
<dbReference type="AlphaFoldDB" id="A0A060XN33"/>
<dbReference type="GO" id="GO:0030010">
    <property type="term" value="P:establishment of cell polarity"/>
    <property type="evidence" value="ECO:0007669"/>
    <property type="project" value="TreeGrafter"/>
</dbReference>
<dbReference type="GO" id="GO:0045197">
    <property type="term" value="P:establishment or maintenance of epithelial cell apical/basal polarity"/>
    <property type="evidence" value="ECO:0007669"/>
    <property type="project" value="TreeGrafter"/>
</dbReference>
<proteinExistence type="predicted"/>
<dbReference type="GO" id="GO:0008104">
    <property type="term" value="P:intracellular protein localization"/>
    <property type="evidence" value="ECO:0007669"/>
    <property type="project" value="TreeGrafter"/>
</dbReference>
<gene>
    <name evidence="2" type="ORF">GSONMT00007226001</name>
</gene>